<evidence type="ECO:0000256" key="3">
    <source>
        <dbReference type="ARBA" id="ARBA00022737"/>
    </source>
</evidence>
<keyword evidence="1 5" id="KW-0245">EGF-like domain</keyword>
<dbReference type="eggNOG" id="KOG1217">
    <property type="taxonomic scope" value="Eukaryota"/>
</dbReference>
<dbReference type="GeneID" id="6753405"/>
<evidence type="ECO:0000259" key="6">
    <source>
        <dbReference type="PROSITE" id="PS50026"/>
    </source>
</evidence>
<dbReference type="SMART" id="SM00181">
    <property type="entry name" value="EGF"/>
    <property type="match status" value="8"/>
</dbReference>
<evidence type="ECO:0000256" key="5">
    <source>
        <dbReference type="PROSITE-ProRule" id="PRU00076"/>
    </source>
</evidence>
<dbReference type="Pfam" id="PF07645">
    <property type="entry name" value="EGF_CA"/>
    <property type="match status" value="1"/>
</dbReference>
<feature type="domain" description="EGF-like" evidence="6">
    <location>
        <begin position="777"/>
        <end position="816"/>
    </location>
</feature>
<dbReference type="PROSITE" id="PS50026">
    <property type="entry name" value="EGF_3"/>
    <property type="match status" value="4"/>
</dbReference>
<dbReference type="SUPFAM" id="SSF57196">
    <property type="entry name" value="EGF/Laminin"/>
    <property type="match status" value="1"/>
</dbReference>
<evidence type="ECO:0000256" key="1">
    <source>
        <dbReference type="ARBA" id="ARBA00022536"/>
    </source>
</evidence>
<dbReference type="InterPro" id="IPR001881">
    <property type="entry name" value="EGF-like_Ca-bd_dom"/>
</dbReference>
<dbReference type="CDD" id="cd00054">
    <property type="entry name" value="EGF_CA"/>
    <property type="match status" value="2"/>
</dbReference>
<dbReference type="PROSITE" id="PS01187">
    <property type="entry name" value="EGF_CA"/>
    <property type="match status" value="2"/>
</dbReference>
<protein>
    <recommendedName>
        <fullName evidence="6">EGF-like domain-containing protein</fullName>
    </recommendedName>
</protein>
<dbReference type="Gene3D" id="2.10.25.10">
    <property type="entry name" value="Laminin"/>
    <property type="match status" value="4"/>
</dbReference>
<dbReference type="HOGENOM" id="CLU_285651_0_0_1"/>
<dbReference type="PROSITE" id="PS01186">
    <property type="entry name" value="EGF_2"/>
    <property type="match status" value="1"/>
</dbReference>
<dbReference type="PANTHER" id="PTHR24034">
    <property type="entry name" value="EGF-LIKE DOMAIN-CONTAINING PROTEIN"/>
    <property type="match status" value="1"/>
</dbReference>
<dbReference type="InterPro" id="IPR000152">
    <property type="entry name" value="EGF-type_Asp/Asn_hydroxyl_site"/>
</dbReference>
<comment type="caution">
    <text evidence="5">Lacks conserved residue(s) required for the propagation of feature annotation.</text>
</comment>
<dbReference type="FunFam" id="2.10.25.10:FF:000010">
    <property type="entry name" value="Pro-epidermal growth factor"/>
    <property type="match status" value="1"/>
</dbReference>
<gene>
    <name evidence="7" type="ORF">TRIADDRAFT_55985</name>
</gene>
<dbReference type="Proteomes" id="UP000009022">
    <property type="component" value="Unassembled WGS sequence"/>
</dbReference>
<dbReference type="PANTHER" id="PTHR24034:SF209">
    <property type="entry name" value="EGF-LIKE DOMAIN-CONTAINING PROTEIN"/>
    <property type="match status" value="1"/>
</dbReference>
<dbReference type="InterPro" id="IPR018097">
    <property type="entry name" value="EGF_Ca-bd_CS"/>
</dbReference>
<evidence type="ECO:0000256" key="2">
    <source>
        <dbReference type="ARBA" id="ARBA00022729"/>
    </source>
</evidence>
<dbReference type="GO" id="GO:0005509">
    <property type="term" value="F:calcium ion binding"/>
    <property type="evidence" value="ECO:0007669"/>
    <property type="project" value="InterPro"/>
</dbReference>
<feature type="domain" description="EGF-like" evidence="6">
    <location>
        <begin position="926"/>
        <end position="965"/>
    </location>
</feature>
<organism evidence="7 8">
    <name type="scientific">Trichoplax adhaerens</name>
    <name type="common">Trichoplax reptans</name>
    <dbReference type="NCBI Taxonomy" id="10228"/>
    <lineage>
        <taxon>Eukaryota</taxon>
        <taxon>Metazoa</taxon>
        <taxon>Placozoa</taxon>
        <taxon>Uniplacotomia</taxon>
        <taxon>Trichoplacea</taxon>
        <taxon>Trichoplacidae</taxon>
        <taxon>Trichoplax</taxon>
    </lineage>
</organism>
<reference evidence="7 8" key="1">
    <citation type="journal article" date="2008" name="Nature">
        <title>The Trichoplax genome and the nature of placozoans.</title>
        <authorList>
            <person name="Srivastava M."/>
            <person name="Begovic E."/>
            <person name="Chapman J."/>
            <person name="Putnam N.H."/>
            <person name="Hellsten U."/>
            <person name="Kawashima T."/>
            <person name="Kuo A."/>
            <person name="Mitros T."/>
            <person name="Salamov A."/>
            <person name="Carpenter M.L."/>
            <person name="Signorovitch A.Y."/>
            <person name="Moreno M.A."/>
            <person name="Kamm K."/>
            <person name="Grimwood J."/>
            <person name="Schmutz J."/>
            <person name="Shapiro H."/>
            <person name="Grigoriev I.V."/>
            <person name="Buss L.W."/>
            <person name="Schierwater B."/>
            <person name="Dellaporta S.L."/>
            <person name="Rokhsar D.S."/>
        </authorList>
    </citation>
    <scope>NUCLEOTIDE SEQUENCE [LARGE SCALE GENOMIC DNA]</scope>
    <source>
        <strain evidence="7 8">Grell-BS-1999</strain>
    </source>
</reference>
<dbReference type="SMART" id="SM00179">
    <property type="entry name" value="EGF_CA"/>
    <property type="match status" value="5"/>
</dbReference>
<dbReference type="InParanoid" id="B3RTN2"/>
<dbReference type="InterPro" id="IPR049883">
    <property type="entry name" value="NOTCH1_EGF-like"/>
</dbReference>
<proteinExistence type="predicted"/>
<name>B3RTN2_TRIAD</name>
<evidence type="ECO:0000313" key="7">
    <source>
        <dbReference type="EMBL" id="EDV25662.1"/>
    </source>
</evidence>
<keyword evidence="4 5" id="KW-1015">Disulfide bond</keyword>
<dbReference type="CTD" id="6753405"/>
<sequence>MIIKAIGHIKCKLDWYQQVCGTAKACLSMPTLDSINWTAEIYIRCTIILAPCHSTNELLAAHNNSRIISRLLDPMSKAIITMDGTRLLQVMIILFCCFNSARSADPCFNTNHCDTKTVCIASNASSMGYFCKCRAGYYPTISSAVDPHCQQVMTVKGTVGFLDNYTPASIENDVEQFTILSSFPGHMSTRFRTLRMPPIVANYYLMFHFDAAIEYQKLNKDISTMLSTDTKYKILYADHSRISECDFSNDPCSSLKQLCVPDALSYSCKSCEAGVQFNTTTKTCPGEVKPTLPRKTWPTFTCKDVHCGSNAYCNPDYSKPFGWYCKCNEGYYPNIVSTEAAGFSCSSQPLKLYHEGTYVVATLIISPRINSTAVKQQLATMLFPEGSDFVASEIKSELTLSFYINFSYGNIEADFHIKINRSVPVDLKKITNSIRAAVQVAQNYTFIRVQYFDPKICGTDYDPCSGHSLECAPKNYGFECRRCPTGSYFQGCLKNCSEIDECASIPNICKESEKCINTIGSYYCLSANATETSQILPTANISATSADYMSGTSATEATATTIPSSTAASEILSDYISATGEVKTTATPILASANASGTLSAYISATGEIETTATQILASTNDSKTLSEYISVTEDVKTTTTQILASTNISETLSEYISITGEVKTTVTSVETVIKSEEPSIEILTSATSVITSSAHIQLESSNVDQSSSVEVPGSSTNYIESTGHKSTSYWSDSHSSAVSILPAPSEVDWLGTAFNDVTVSPSEVIIINSTATPELPTEYCARNRCEANSICIVKPNSPSGIYCQCDTGYRPTNTTSIGQVGCKDINECIISKPCDHKCINTVGSYSCSCHPGFKLGSDNKTCGDVNECASNDNPCFFQKKLCLNLNPGYMCQNCPTGSSFDTLINGCTAASTSSPTVGSNSSATLGDQCKHDTCGSKAKCYDQPLLSPQFFCRCRQGYYQDNPSELLINGDGCLPGRFVAGYVNLRPKPNLFSNVTDEMLKSETKHQMESMIRAQSGMQNHLMRSTHISNRYGQVLTIDFQLTLKKEAPISLSAIQQVLSAQLMSIYTYDVISAQVTSELKGI</sequence>
<dbReference type="PROSITE" id="PS00010">
    <property type="entry name" value="ASX_HYDROXYL"/>
    <property type="match status" value="1"/>
</dbReference>
<dbReference type="PhylomeDB" id="B3RTN2"/>
<evidence type="ECO:0000256" key="4">
    <source>
        <dbReference type="ARBA" id="ARBA00023157"/>
    </source>
</evidence>
<dbReference type="KEGG" id="tad:TRIADDRAFT_55985"/>
<dbReference type="OrthoDB" id="10045365at2759"/>
<dbReference type="InterPro" id="IPR026823">
    <property type="entry name" value="cEGF"/>
</dbReference>
<feature type="domain" description="EGF-like" evidence="6">
    <location>
        <begin position="825"/>
        <end position="864"/>
    </location>
</feature>
<evidence type="ECO:0000313" key="8">
    <source>
        <dbReference type="Proteomes" id="UP000009022"/>
    </source>
</evidence>
<feature type="disulfide bond" evidence="5">
    <location>
        <begin position="829"/>
        <end position="839"/>
    </location>
</feature>
<dbReference type="InterPro" id="IPR000742">
    <property type="entry name" value="EGF"/>
</dbReference>
<keyword evidence="3" id="KW-0677">Repeat</keyword>
<dbReference type="InterPro" id="IPR050751">
    <property type="entry name" value="ECM_structural_protein"/>
</dbReference>
<accession>B3RTN2</accession>
<keyword evidence="2" id="KW-0732">Signal</keyword>
<dbReference type="AlphaFoldDB" id="B3RTN2"/>
<dbReference type="RefSeq" id="XP_002111695.1">
    <property type="nucleotide sequence ID" value="XM_002111659.1"/>
</dbReference>
<feature type="domain" description="EGF-like" evidence="6">
    <location>
        <begin position="103"/>
        <end position="143"/>
    </location>
</feature>
<keyword evidence="8" id="KW-1185">Reference proteome</keyword>
<dbReference type="EMBL" id="DS985244">
    <property type="protein sequence ID" value="EDV25662.1"/>
    <property type="molecule type" value="Genomic_DNA"/>
</dbReference>
<dbReference type="Pfam" id="PF12662">
    <property type="entry name" value="cEGF"/>
    <property type="match status" value="1"/>
</dbReference>